<dbReference type="RefSeq" id="XP_022949057.1">
    <property type="nucleotide sequence ID" value="XM_023093289.1"/>
</dbReference>
<feature type="compositionally biased region" description="Polar residues" evidence="1">
    <location>
        <begin position="172"/>
        <end position="183"/>
    </location>
</feature>
<dbReference type="GeneID" id="111452521"/>
<evidence type="ECO:0000313" key="2">
    <source>
        <dbReference type="Proteomes" id="UP000504609"/>
    </source>
</evidence>
<protein>
    <submittedName>
        <fullName evidence="3">Shugoshin-1 isoform X1</fullName>
    </submittedName>
</protein>
<dbReference type="GO" id="GO:0034090">
    <property type="term" value="P:maintenance of meiotic sister chromatid cohesion"/>
    <property type="evidence" value="ECO:0007669"/>
    <property type="project" value="InterPro"/>
</dbReference>
<feature type="region of interest" description="Disordered" evidence="1">
    <location>
        <begin position="221"/>
        <end position="282"/>
    </location>
</feature>
<dbReference type="GO" id="GO:0000775">
    <property type="term" value="C:chromosome, centromeric region"/>
    <property type="evidence" value="ECO:0007669"/>
    <property type="project" value="InterPro"/>
</dbReference>
<keyword evidence="2" id="KW-1185">Reference proteome</keyword>
<organism evidence="2 3">
    <name type="scientific">Cucurbita moschata</name>
    <name type="common">Winter crookneck squash</name>
    <name type="synonym">Cucurbita pepo var. moschata</name>
    <dbReference type="NCBI Taxonomy" id="3662"/>
    <lineage>
        <taxon>Eukaryota</taxon>
        <taxon>Viridiplantae</taxon>
        <taxon>Streptophyta</taxon>
        <taxon>Embryophyta</taxon>
        <taxon>Tracheophyta</taxon>
        <taxon>Spermatophyta</taxon>
        <taxon>Magnoliopsida</taxon>
        <taxon>eudicotyledons</taxon>
        <taxon>Gunneridae</taxon>
        <taxon>Pentapetalae</taxon>
        <taxon>rosids</taxon>
        <taxon>fabids</taxon>
        <taxon>Cucurbitales</taxon>
        <taxon>Cucurbitaceae</taxon>
        <taxon>Cucurbiteae</taxon>
        <taxon>Cucurbita</taxon>
    </lineage>
</organism>
<dbReference type="InterPro" id="IPR044693">
    <property type="entry name" value="SGO_plant"/>
</dbReference>
<dbReference type="KEGG" id="cmos:111452521"/>
<dbReference type="Proteomes" id="UP000504609">
    <property type="component" value="Unplaced"/>
</dbReference>
<name>A0A6J1GAY9_CUCMO</name>
<evidence type="ECO:0000256" key="1">
    <source>
        <dbReference type="SAM" id="MobiDB-lite"/>
    </source>
</evidence>
<dbReference type="GO" id="GO:0045144">
    <property type="term" value="P:meiotic sister chromatid segregation"/>
    <property type="evidence" value="ECO:0007669"/>
    <property type="project" value="InterPro"/>
</dbReference>
<reference evidence="3" key="1">
    <citation type="submission" date="2025-08" db="UniProtKB">
        <authorList>
            <consortium name="RefSeq"/>
        </authorList>
    </citation>
    <scope>IDENTIFICATION</scope>
    <source>
        <tissue evidence="3">Young leaves</tissue>
    </source>
</reference>
<feature type="region of interest" description="Disordered" evidence="1">
    <location>
        <begin position="159"/>
        <end position="196"/>
    </location>
</feature>
<gene>
    <name evidence="3" type="primary">LOC111452521</name>
</gene>
<feature type="compositionally biased region" description="Basic and acidic residues" evidence="1">
    <location>
        <begin position="261"/>
        <end position="274"/>
    </location>
</feature>
<sequence length="282" mass="32607">MAKRLSIGSRVRNKLADITNSKTMRAHMEDERSSEAWRSNQDVVDQLVEENMALMKLVMEKNEIIDLSEAELNKLRECIQKLQLQNWQLAQSNSHFLAEINLGRDRIKSLGHELECKEALLKATRLNTVGKAGMNNGNFEWQEEEKPTEQFPLAVKIDTKACSGNRKPSGRARNQSMSPSASYSKYAMKRDDENKRHCVRAQSGRFRYQMRHHEENSFEIEEDMKFTATGEDEEERKNNNVNSPSSSSALQRSYIGRPLHRAAEKIQSYKEARHNAKIRRHD</sequence>
<dbReference type="PANTHER" id="PTHR34373:SF8">
    <property type="entry name" value="SHUGOSHIN"/>
    <property type="match status" value="1"/>
</dbReference>
<dbReference type="PANTHER" id="PTHR34373">
    <property type="entry name" value="SHUGOSHIN 2"/>
    <property type="match status" value="1"/>
</dbReference>
<proteinExistence type="predicted"/>
<evidence type="ECO:0000313" key="3">
    <source>
        <dbReference type="RefSeq" id="XP_022949057.1"/>
    </source>
</evidence>
<feature type="compositionally biased region" description="Low complexity" evidence="1">
    <location>
        <begin position="239"/>
        <end position="248"/>
    </location>
</feature>
<dbReference type="AlphaFoldDB" id="A0A6J1GAY9"/>
<accession>A0A6J1GAY9</accession>